<reference evidence="3" key="1">
    <citation type="submission" date="2016-10" db="EMBL/GenBank/DDBJ databases">
        <authorList>
            <person name="Varghese N."/>
            <person name="Submissions S."/>
        </authorList>
    </citation>
    <scope>NUCLEOTIDE SEQUENCE [LARGE SCALE GENOMIC DNA]</scope>
    <source>
        <strain evidence="3">CGMCC 4.3516</strain>
    </source>
</reference>
<name>A0A1G6W017_9ACTN</name>
<dbReference type="PANTHER" id="PTHR30543:SF21">
    <property type="entry name" value="NAD(P)H-DEPENDENT FMN REDUCTASE LOT6"/>
    <property type="match status" value="1"/>
</dbReference>
<feature type="domain" description="NADPH-dependent FMN reductase-like" evidence="1">
    <location>
        <begin position="8"/>
        <end position="155"/>
    </location>
</feature>
<organism evidence="2 3">
    <name type="scientific">Glycomyces harbinensis</name>
    <dbReference type="NCBI Taxonomy" id="58114"/>
    <lineage>
        <taxon>Bacteria</taxon>
        <taxon>Bacillati</taxon>
        <taxon>Actinomycetota</taxon>
        <taxon>Actinomycetes</taxon>
        <taxon>Glycomycetales</taxon>
        <taxon>Glycomycetaceae</taxon>
        <taxon>Glycomyces</taxon>
    </lineage>
</organism>
<dbReference type="AlphaFoldDB" id="A0A1G6W017"/>
<evidence type="ECO:0000313" key="3">
    <source>
        <dbReference type="Proteomes" id="UP000198949"/>
    </source>
</evidence>
<dbReference type="GO" id="GO:0005829">
    <property type="term" value="C:cytosol"/>
    <property type="evidence" value="ECO:0007669"/>
    <property type="project" value="TreeGrafter"/>
</dbReference>
<dbReference type="EMBL" id="FNAD01000005">
    <property type="protein sequence ID" value="SDD59124.1"/>
    <property type="molecule type" value="Genomic_DNA"/>
</dbReference>
<dbReference type="Proteomes" id="UP000198949">
    <property type="component" value="Unassembled WGS sequence"/>
</dbReference>
<keyword evidence="3" id="KW-1185">Reference proteome</keyword>
<proteinExistence type="predicted"/>
<protein>
    <submittedName>
        <fullName evidence="2">NAD(P)H-dependent FMN reductase</fullName>
    </submittedName>
</protein>
<dbReference type="STRING" id="58114.SAMN05216270_105227"/>
<dbReference type="Pfam" id="PF03358">
    <property type="entry name" value="FMN_red"/>
    <property type="match status" value="1"/>
</dbReference>
<dbReference type="PANTHER" id="PTHR30543">
    <property type="entry name" value="CHROMATE REDUCTASE"/>
    <property type="match status" value="1"/>
</dbReference>
<accession>A0A1G6W017</accession>
<sequence length="202" mass="21166">MTATRPLRLLVLCASARTGSVNRALAEAVVRRLAAAGAEADLTGLGDFPVPLYDADLQGREGVPEGAVRLAERLRDHDGLVIVSPEYNYSMPGSLKNLFDWVSRIKPWPTAGVDGLLMSASPGPVGGHRGLLALRVPLEGIGMRLHPTMFSLAKADKAFDASGGLADPGDGARLDAVLDGYLTVVEAVTRYPAARAALAARA</sequence>
<dbReference type="InterPro" id="IPR029039">
    <property type="entry name" value="Flavoprotein-like_sf"/>
</dbReference>
<dbReference type="Gene3D" id="3.40.50.360">
    <property type="match status" value="1"/>
</dbReference>
<dbReference type="SUPFAM" id="SSF52218">
    <property type="entry name" value="Flavoproteins"/>
    <property type="match status" value="1"/>
</dbReference>
<dbReference type="InterPro" id="IPR050712">
    <property type="entry name" value="NAD(P)H-dep_reductase"/>
</dbReference>
<dbReference type="GO" id="GO:0016491">
    <property type="term" value="F:oxidoreductase activity"/>
    <property type="evidence" value="ECO:0007669"/>
    <property type="project" value="InterPro"/>
</dbReference>
<dbReference type="RefSeq" id="WP_218125205.1">
    <property type="nucleotide sequence ID" value="NZ_FNAD01000005.1"/>
</dbReference>
<gene>
    <name evidence="2" type="ORF">SAMN05216270_105227</name>
</gene>
<dbReference type="InterPro" id="IPR005025">
    <property type="entry name" value="FMN_Rdtase-like_dom"/>
</dbReference>
<evidence type="ECO:0000313" key="2">
    <source>
        <dbReference type="EMBL" id="SDD59124.1"/>
    </source>
</evidence>
<evidence type="ECO:0000259" key="1">
    <source>
        <dbReference type="Pfam" id="PF03358"/>
    </source>
</evidence>
<dbReference type="GO" id="GO:0010181">
    <property type="term" value="F:FMN binding"/>
    <property type="evidence" value="ECO:0007669"/>
    <property type="project" value="TreeGrafter"/>
</dbReference>